<sequence>MNTETKTEAQSTKLTDAAKNQNLREIAHNLSNDVPLEVLTKMLLDANTELNKRLGSEKKVVLDEICALVKKHKISLEDITKALEKNDALFRANDALKARNMYRDPESGNFWNGVGRKPNWLVRYEENGVDTTQFVIGGNQLSSNLTPHFYNPKKPQQRWNGYGRKPEWFIKMKDKGIDAESFVIYL</sequence>
<dbReference type="GO" id="GO:0001217">
    <property type="term" value="F:DNA-binding transcription repressor activity"/>
    <property type="evidence" value="ECO:0007669"/>
    <property type="project" value="TreeGrafter"/>
</dbReference>
<dbReference type="SUPFAM" id="SSF81273">
    <property type="entry name" value="H-NS histone-like proteins"/>
    <property type="match status" value="2"/>
</dbReference>
<keyword evidence="4" id="KW-0238">DNA-binding</keyword>
<dbReference type="GO" id="GO:0000976">
    <property type="term" value="F:transcription cis-regulatory region binding"/>
    <property type="evidence" value="ECO:0007669"/>
    <property type="project" value="TreeGrafter"/>
</dbReference>
<comment type="subcellular location">
    <subcellularLocation>
        <location evidence="1">Cytoplasm</location>
        <location evidence="1">Nucleoid</location>
    </subcellularLocation>
</comment>
<organism evidence="6 7">
    <name type="scientific">Acinetobacter terrae</name>
    <dbReference type="NCBI Taxonomy" id="2731247"/>
    <lineage>
        <taxon>Bacteria</taxon>
        <taxon>Pseudomonadati</taxon>
        <taxon>Pseudomonadota</taxon>
        <taxon>Gammaproteobacteria</taxon>
        <taxon>Moraxellales</taxon>
        <taxon>Moraxellaceae</taxon>
        <taxon>Acinetobacter</taxon>
        <taxon>Acinetobacter Taxon 24</taxon>
    </lineage>
</organism>
<evidence type="ECO:0000259" key="5">
    <source>
        <dbReference type="SMART" id="SM00528"/>
    </source>
</evidence>
<dbReference type="GO" id="GO:0032993">
    <property type="term" value="C:protein-DNA complex"/>
    <property type="evidence" value="ECO:0007669"/>
    <property type="project" value="TreeGrafter"/>
</dbReference>
<keyword evidence="3" id="KW-0963">Cytoplasm</keyword>
<evidence type="ECO:0000256" key="3">
    <source>
        <dbReference type="ARBA" id="ARBA00022490"/>
    </source>
</evidence>
<accession>A0A7Y2RD01</accession>
<evidence type="ECO:0000313" key="7">
    <source>
        <dbReference type="Proteomes" id="UP000569202"/>
    </source>
</evidence>
<comment type="caution">
    <text evidence="6">The sequence shown here is derived from an EMBL/GenBank/DDBJ whole genome shotgun (WGS) entry which is preliminary data.</text>
</comment>
<evidence type="ECO:0000256" key="2">
    <source>
        <dbReference type="ARBA" id="ARBA00010610"/>
    </source>
</evidence>
<protein>
    <submittedName>
        <fullName evidence="6">H-NS histone family protein</fullName>
    </submittedName>
</protein>
<dbReference type="GO" id="GO:0003680">
    <property type="term" value="F:minor groove of adenine-thymine-rich DNA binding"/>
    <property type="evidence" value="ECO:0007669"/>
    <property type="project" value="TreeGrafter"/>
</dbReference>
<reference evidence="6 7" key="1">
    <citation type="submission" date="2020-04" db="EMBL/GenBank/DDBJ databases">
        <title>Acinetobacter Taxon 24.</title>
        <authorList>
            <person name="Nemec A."/>
            <person name="Radolfova-Krizova L."/>
            <person name="Higgins P.G."/>
            <person name="Spanelova P."/>
        </authorList>
    </citation>
    <scope>NUCLEOTIDE SEQUENCE [LARGE SCALE GENOMIC DNA]</scope>
    <source>
        <strain evidence="6 7">ANC 5380</strain>
    </source>
</reference>
<dbReference type="GO" id="GO:0005829">
    <property type="term" value="C:cytosol"/>
    <property type="evidence" value="ECO:0007669"/>
    <property type="project" value="TreeGrafter"/>
</dbReference>
<dbReference type="AlphaFoldDB" id="A0A7Y2RD01"/>
<dbReference type="Pfam" id="PF00816">
    <property type="entry name" value="Histone_HNS"/>
    <property type="match status" value="1"/>
</dbReference>
<dbReference type="Gene3D" id="4.10.430.10">
    <property type="entry name" value="Histone-like protein H-NS, C-terminal domain"/>
    <property type="match status" value="2"/>
</dbReference>
<dbReference type="Proteomes" id="UP000569202">
    <property type="component" value="Unassembled WGS sequence"/>
</dbReference>
<dbReference type="RefSeq" id="WP_171539688.1">
    <property type="nucleotide sequence ID" value="NZ_JABERL010000005.1"/>
</dbReference>
<dbReference type="InterPro" id="IPR037150">
    <property type="entry name" value="H-NS_C_dom_sf"/>
</dbReference>
<dbReference type="SMART" id="SM00528">
    <property type="entry name" value="HNS"/>
    <property type="match status" value="2"/>
</dbReference>
<dbReference type="GO" id="GO:0003681">
    <property type="term" value="F:bent DNA binding"/>
    <property type="evidence" value="ECO:0007669"/>
    <property type="project" value="TreeGrafter"/>
</dbReference>
<dbReference type="GO" id="GO:0009295">
    <property type="term" value="C:nucleoid"/>
    <property type="evidence" value="ECO:0007669"/>
    <property type="project" value="UniProtKB-SubCell"/>
</dbReference>
<evidence type="ECO:0000313" key="6">
    <source>
        <dbReference type="EMBL" id="NNH76485.1"/>
    </source>
</evidence>
<evidence type="ECO:0000256" key="4">
    <source>
        <dbReference type="ARBA" id="ARBA00023125"/>
    </source>
</evidence>
<feature type="domain" description="DNA-binding protein H-NS-like C-terminal" evidence="5">
    <location>
        <begin position="88"/>
        <end position="136"/>
    </location>
</feature>
<dbReference type="InterPro" id="IPR027444">
    <property type="entry name" value="H-NS_C_dom"/>
</dbReference>
<dbReference type="EMBL" id="JABERL010000005">
    <property type="protein sequence ID" value="NNH76485.1"/>
    <property type="molecule type" value="Genomic_DNA"/>
</dbReference>
<dbReference type="PANTHER" id="PTHR38097:SF2">
    <property type="entry name" value="DNA-BINDING PROTEIN STPA"/>
    <property type="match status" value="1"/>
</dbReference>
<proteinExistence type="inferred from homology"/>
<evidence type="ECO:0000256" key="1">
    <source>
        <dbReference type="ARBA" id="ARBA00004453"/>
    </source>
</evidence>
<comment type="similarity">
    <text evidence="2">Belongs to the histone-like protein H-NS family.</text>
</comment>
<name>A0A7Y2RD01_9GAMM</name>
<feature type="domain" description="DNA-binding protein H-NS-like C-terminal" evidence="5">
    <location>
        <begin position="139"/>
        <end position="184"/>
    </location>
</feature>
<dbReference type="PANTHER" id="PTHR38097">
    <property type="match status" value="1"/>
</dbReference>
<gene>
    <name evidence="6" type="ORF">HLH17_02045</name>
</gene>